<name>A0A3D9L5F2_MARFU</name>
<keyword evidence="5" id="KW-1185">Reference proteome</keyword>
<evidence type="ECO:0000259" key="3">
    <source>
        <dbReference type="PROSITE" id="PS50835"/>
    </source>
</evidence>
<dbReference type="InterPro" id="IPR013783">
    <property type="entry name" value="Ig-like_fold"/>
</dbReference>
<dbReference type="InterPro" id="IPR007110">
    <property type="entry name" value="Ig-like_dom"/>
</dbReference>
<dbReference type="Gene3D" id="2.60.40.10">
    <property type="entry name" value="Immunoglobulins"/>
    <property type="match status" value="5"/>
</dbReference>
<dbReference type="RefSeq" id="WP_170147915.1">
    <property type="nucleotide sequence ID" value="NZ_QREG01000004.1"/>
</dbReference>
<dbReference type="NCBIfam" id="TIGR04131">
    <property type="entry name" value="Bac_Flav_CTERM"/>
    <property type="match status" value="1"/>
</dbReference>
<dbReference type="InterPro" id="IPR022409">
    <property type="entry name" value="PKD/Chitinase_dom"/>
</dbReference>
<keyword evidence="1" id="KW-0732">Signal</keyword>
<evidence type="ECO:0000256" key="1">
    <source>
        <dbReference type="SAM" id="SignalP"/>
    </source>
</evidence>
<dbReference type="InterPro" id="IPR000601">
    <property type="entry name" value="PKD_dom"/>
</dbReference>
<dbReference type="PROSITE" id="PS50835">
    <property type="entry name" value="IG_LIKE"/>
    <property type="match status" value="1"/>
</dbReference>
<dbReference type="CDD" id="cd00146">
    <property type="entry name" value="PKD"/>
    <property type="match status" value="1"/>
</dbReference>
<protein>
    <submittedName>
        <fullName evidence="4">Gliding motility-associated-like protein</fullName>
    </submittedName>
</protein>
<proteinExistence type="predicted"/>
<feature type="domain" description="PKD" evidence="2">
    <location>
        <begin position="1840"/>
        <end position="1901"/>
    </location>
</feature>
<dbReference type="Pfam" id="PF13585">
    <property type="entry name" value="CHU_C"/>
    <property type="match status" value="1"/>
</dbReference>
<organism evidence="4 5">
    <name type="scientific">Marinoscillum furvescens DSM 4134</name>
    <dbReference type="NCBI Taxonomy" id="1122208"/>
    <lineage>
        <taxon>Bacteria</taxon>
        <taxon>Pseudomonadati</taxon>
        <taxon>Bacteroidota</taxon>
        <taxon>Cytophagia</taxon>
        <taxon>Cytophagales</taxon>
        <taxon>Reichenbachiellaceae</taxon>
        <taxon>Marinoscillum</taxon>
    </lineage>
</organism>
<feature type="signal peptide" evidence="1">
    <location>
        <begin position="1"/>
        <end position="18"/>
    </location>
</feature>
<dbReference type="Proteomes" id="UP000256779">
    <property type="component" value="Unassembled WGS sequence"/>
</dbReference>
<dbReference type="EMBL" id="QREG01000004">
    <property type="protein sequence ID" value="REE01253.1"/>
    <property type="molecule type" value="Genomic_DNA"/>
</dbReference>
<dbReference type="SUPFAM" id="SSF49299">
    <property type="entry name" value="PKD domain"/>
    <property type="match status" value="1"/>
</dbReference>
<evidence type="ECO:0000259" key="2">
    <source>
        <dbReference type="PROSITE" id="PS50093"/>
    </source>
</evidence>
<gene>
    <name evidence="4" type="ORF">C7460_104273</name>
</gene>
<comment type="caution">
    <text evidence="4">The sequence shown here is derived from an EMBL/GenBank/DDBJ whole genome shotgun (WGS) entry which is preliminary data.</text>
</comment>
<dbReference type="SMART" id="SM00089">
    <property type="entry name" value="PKD"/>
    <property type="match status" value="1"/>
</dbReference>
<dbReference type="Pfam" id="PF13573">
    <property type="entry name" value="SprB"/>
    <property type="match status" value="11"/>
</dbReference>
<accession>A0A3D9L5F2</accession>
<dbReference type="InterPro" id="IPR036179">
    <property type="entry name" value="Ig-like_dom_sf"/>
</dbReference>
<dbReference type="PROSITE" id="PS50093">
    <property type="entry name" value="PKD"/>
    <property type="match status" value="1"/>
</dbReference>
<dbReference type="InterPro" id="IPR026341">
    <property type="entry name" value="T9SS_type_B"/>
</dbReference>
<evidence type="ECO:0000313" key="4">
    <source>
        <dbReference type="EMBL" id="REE01253.1"/>
    </source>
</evidence>
<evidence type="ECO:0000313" key="5">
    <source>
        <dbReference type="Proteomes" id="UP000256779"/>
    </source>
</evidence>
<dbReference type="InterPro" id="IPR025667">
    <property type="entry name" value="SprB_repeat"/>
</dbReference>
<dbReference type="InterPro" id="IPR035986">
    <property type="entry name" value="PKD_dom_sf"/>
</dbReference>
<dbReference type="SUPFAM" id="SSF48726">
    <property type="entry name" value="Immunoglobulin"/>
    <property type="match status" value="1"/>
</dbReference>
<reference evidence="4 5" key="1">
    <citation type="submission" date="2018-07" db="EMBL/GenBank/DDBJ databases">
        <title>Genomic Encyclopedia of Type Strains, Phase IV (KMG-IV): sequencing the most valuable type-strain genomes for metagenomic binning, comparative biology and taxonomic classification.</title>
        <authorList>
            <person name="Goeker M."/>
        </authorList>
    </citation>
    <scope>NUCLEOTIDE SEQUENCE [LARGE SCALE GENOMIC DNA]</scope>
    <source>
        <strain evidence="4 5">DSM 4134</strain>
    </source>
</reference>
<dbReference type="Pfam" id="PF18911">
    <property type="entry name" value="PKD_4"/>
    <property type="match status" value="1"/>
</dbReference>
<sequence length="1994" mass="213240">MKKLIPLLLIILSFGAHAQDWNFSLTVTNETCYDAGDGSIDITMSGNISGFNFTWSVADSSDLATPIATGSVGSSSPDLKEFLPDGGYAVTITKDLSTEERTKGAVVGGSTTALTVTKTIVQQNICAGDASGEVQASASGGTPPYEYGLGFGAGAVTPNYTGGFTDNGGLFENLAAATYRVFVRDAYGCDVGNTGGDFQITQPSSIQIQYDTINANCNNEAGLIEITSIAGGTPFDPGAAGPFNYTVEWFDADGTQLTGFDNEAALNGLDSGEYSVTITDKNGCTGVQEFQIFKGFNLEVNSFTNISCTNAEDGEIQVRLDTDSQDDEAPFSLRIYDGNDQEIVPQRKTGIEAGNTSFSGLGPDTYRIEAEGNTGCVLEVSQELTEPSAPKLDSATMSPVICRTESTGSITFYASGGTGNYRYSVDGGANYYTSPTISGITAGTYDLWIQDDNNCPVDVADITVTEPLKEWGLVEVSQSDITCNGAGNGSYTFEFDTSKDTDPVVEDDNIVWKDRDSGEVIATGVFQKDDLEEGAYRIEVTANSGCYRELNFDISEPAALEILGDDPQFECPASLSSAPTEINVNVTGGTSPYTFEWKKNGGALSGESASNTATSSTLSNISDDLTYTVIVTDGNGCDTTRSFNISIPAEIEITLESAITVACKGELTGAIDMSVTGGTPLSSGAYNFDWSKDGSSGYAFTEDLSDLGPGEYQLTVRDLNDCEQVADTVIEITEPATTYEITGTVTNVVCNGDANGSIDVTIDRDAGDAHPDIKSNITWTKDGVAFPEGNGRRDLTGLAPGEYVITTEDEVYGCVKSKTFTVVEFSELLLASSSTQNECFNDANGEISIAPSGGYLAGGSSYQVRWYKNNVLDASNNDALTYSSLTDGTYRVEVTDDMGCEKSETIKLQSPDELVATASITHVACKGESTGALDVTITGGVTPYELAWTKDGATLATVDEDLSDLEAGAYALTITDANDCVSDTYTFNVTEPSTTYSISAEVTPVICNGANDGAIDLTVTRTGSPQHPFPDIFWTKDGVAFAENVTDINNLEPATYAVTVEDEYGCVRTASYEVEEYPELDFNATVVENECDGDAAGSITLDINGGYLGGNAGYTIRWYKGGTVNGLQNDKTSWKNLEDAIYRVVIADSVGCSRDTTITLSAPEPIAATASVQDIKCKGEETGYIALEVSGGTAPYSILWKKNNALGEDISTEDSIYNLAPGDYYVQIDDANDCDAFTATYTISEPATVYQISLNPTEIQCVDESNGALELSISADGGHPDDYTVSWTRNGVALFSEANVTVAAGSTISDLDSAVYEVTVQDANGCERTASYTMDDPDQIYFRPEITPVTCNGYSDGGITLDPTGGYGNFTVKWESQTSGTLADTDFDLANIPGDKYTVTLTDEKGCAIDTIIFVDDPAPIVVNATITDPKCTGGADGAISIEVSNGTPPYSYRWLLDDRLISTEQNISELVAGTYELEVTDQQLCTFTANDYIVSDPPSDFSISGVIDKVTCFDDLDGAIDVTIEVTGAAALEYDVYWEKDGELFSQNSEDLSGIGAGSYELFVEDQYGCIKSTTFEIENPSALALEFAIENVLCYDGNTGSVSVQVSGGYGDYTYSWQKDGEAFENTSSFANNLEAAFYKVTVEDKEGCTISRTVEVTQPDPFVIALTSQNNTCATPYDAEIDATVSGGVPPYKLQWFKDGLPYSKEEDLSAIPAGVYQLTATDSNFCETASVEVTITAPEPLGISVISKEDNLCPNTENGSLSVQGTGGSFPYTYSFDSAAFSSVNNYVNLAGRDYLLEVKDDVGCTYDTLIRMRNQYELEAEFSIKTEEFAIDFPITLTDESLGEGLVSWFWNFGDTRASEEQNTEVIYETPGTYAVTLTVENEVGCTMSKTDTLEIIQGYNFAVPTAFTPNGDGRNENFRPGFKNVTSLVMRVQNRNGQIVYSSDKLSASWDGTFSGKDVPQGSYYYEITYTAKSGVTRKASGKIFLMR</sequence>
<feature type="chain" id="PRO_5017571319" evidence="1">
    <location>
        <begin position="19"/>
        <end position="1994"/>
    </location>
</feature>
<feature type="domain" description="Ig-like" evidence="3">
    <location>
        <begin position="911"/>
        <end position="1003"/>
    </location>
</feature>